<dbReference type="Pfam" id="PF00571">
    <property type="entry name" value="CBS"/>
    <property type="match status" value="2"/>
</dbReference>
<evidence type="ECO:0000313" key="5">
    <source>
        <dbReference type="Proteomes" id="UP001629214"/>
    </source>
</evidence>
<dbReference type="PANTHER" id="PTHR43080">
    <property type="entry name" value="CBS DOMAIN-CONTAINING PROTEIN CBSX3, MITOCHONDRIAL"/>
    <property type="match status" value="1"/>
</dbReference>
<dbReference type="Proteomes" id="UP001629214">
    <property type="component" value="Unassembled WGS sequence"/>
</dbReference>
<dbReference type="InterPro" id="IPR046342">
    <property type="entry name" value="CBS_dom_sf"/>
</dbReference>
<dbReference type="RefSeq" id="WP_408168422.1">
    <property type="nucleotide sequence ID" value="NZ_JAQQFR010000008.1"/>
</dbReference>
<feature type="domain" description="CBS" evidence="3">
    <location>
        <begin position="75"/>
        <end position="132"/>
    </location>
</feature>
<dbReference type="PROSITE" id="PS51371">
    <property type="entry name" value="CBS"/>
    <property type="match status" value="2"/>
</dbReference>
<proteinExistence type="predicted"/>
<dbReference type="InterPro" id="IPR051257">
    <property type="entry name" value="Diverse_CBS-Domain"/>
</dbReference>
<dbReference type="SMART" id="SM00116">
    <property type="entry name" value="CBS"/>
    <property type="match status" value="2"/>
</dbReference>
<feature type="domain" description="CBS" evidence="3">
    <location>
        <begin position="1"/>
        <end position="56"/>
    </location>
</feature>
<dbReference type="EMBL" id="JAQQFR010000008">
    <property type="protein sequence ID" value="MFL9879422.1"/>
    <property type="molecule type" value="Genomic_DNA"/>
</dbReference>
<comment type="caution">
    <text evidence="4">The sequence shown here is derived from an EMBL/GenBank/DDBJ whole genome shotgun (WGS) entry which is preliminary data.</text>
</comment>
<keyword evidence="1 2" id="KW-0129">CBS domain</keyword>
<evidence type="ECO:0000256" key="2">
    <source>
        <dbReference type="PROSITE-ProRule" id="PRU00703"/>
    </source>
</evidence>
<organism evidence="4 5">
    <name type="scientific">Herbaspirillum rhizosphaerae</name>
    <dbReference type="NCBI Taxonomy" id="346179"/>
    <lineage>
        <taxon>Bacteria</taxon>
        <taxon>Pseudomonadati</taxon>
        <taxon>Pseudomonadota</taxon>
        <taxon>Betaproteobacteria</taxon>
        <taxon>Burkholderiales</taxon>
        <taxon>Oxalobacteraceae</taxon>
        <taxon>Herbaspirillum</taxon>
    </lineage>
</organism>
<sequence>MSTKLVTVTLDDKLETVKEIFDNLKFHHLLVVEERKLLGVVSDRDLLKALSPNIGSARETYQDIASLNKRVHQIATRHPIVLQETATVDDAIHLFNTHSVSCLPVVDLNARPVGIVSWRDILKNLRINPTNT</sequence>
<evidence type="ECO:0000259" key="3">
    <source>
        <dbReference type="PROSITE" id="PS51371"/>
    </source>
</evidence>
<reference evidence="4 5" key="1">
    <citation type="journal article" date="2024" name="Chem. Sci.">
        <title>Discovery of megapolipeptins by genome mining of a Burkholderiales bacteria collection.</title>
        <authorList>
            <person name="Paulo B.S."/>
            <person name="Recchia M.J.J."/>
            <person name="Lee S."/>
            <person name="Fergusson C.H."/>
            <person name="Romanowski S.B."/>
            <person name="Hernandez A."/>
            <person name="Krull N."/>
            <person name="Liu D.Y."/>
            <person name="Cavanagh H."/>
            <person name="Bos A."/>
            <person name="Gray C.A."/>
            <person name="Murphy B.T."/>
            <person name="Linington R.G."/>
            <person name="Eustaquio A.S."/>
        </authorList>
    </citation>
    <scope>NUCLEOTIDE SEQUENCE [LARGE SCALE GENOMIC DNA]</scope>
    <source>
        <strain evidence="4 5">RL21-008-BIB-B</strain>
    </source>
</reference>
<accession>A0ABW8Z906</accession>
<gene>
    <name evidence="4" type="ORF">PQR63_13570</name>
</gene>
<keyword evidence="5" id="KW-1185">Reference proteome</keyword>
<dbReference type="PANTHER" id="PTHR43080:SF2">
    <property type="entry name" value="CBS DOMAIN-CONTAINING PROTEIN"/>
    <property type="match status" value="1"/>
</dbReference>
<dbReference type="Gene3D" id="3.10.580.10">
    <property type="entry name" value="CBS-domain"/>
    <property type="match status" value="1"/>
</dbReference>
<protein>
    <submittedName>
        <fullName evidence="4">CBS domain-containing protein</fullName>
    </submittedName>
</protein>
<dbReference type="CDD" id="cd04584">
    <property type="entry name" value="CBS_pair_AcuB_like"/>
    <property type="match status" value="1"/>
</dbReference>
<evidence type="ECO:0000313" key="4">
    <source>
        <dbReference type="EMBL" id="MFL9879422.1"/>
    </source>
</evidence>
<name>A0ABW8Z906_9BURK</name>
<evidence type="ECO:0000256" key="1">
    <source>
        <dbReference type="ARBA" id="ARBA00023122"/>
    </source>
</evidence>
<dbReference type="InterPro" id="IPR000644">
    <property type="entry name" value="CBS_dom"/>
</dbReference>
<dbReference type="SUPFAM" id="SSF54631">
    <property type="entry name" value="CBS-domain pair"/>
    <property type="match status" value="1"/>
</dbReference>